<dbReference type="PROSITE" id="PS51257">
    <property type="entry name" value="PROKAR_LIPOPROTEIN"/>
    <property type="match status" value="1"/>
</dbReference>
<keyword evidence="2" id="KW-1185">Reference proteome</keyword>
<dbReference type="EMBL" id="CAAALY010133338">
    <property type="protein sequence ID" value="VEL32353.1"/>
    <property type="molecule type" value="Genomic_DNA"/>
</dbReference>
<dbReference type="Proteomes" id="UP000784294">
    <property type="component" value="Unassembled WGS sequence"/>
</dbReference>
<proteinExistence type="predicted"/>
<gene>
    <name evidence="1" type="ORF">PXEA_LOCUS25793</name>
</gene>
<protein>
    <submittedName>
        <fullName evidence="1">Uncharacterized protein</fullName>
    </submittedName>
</protein>
<evidence type="ECO:0000313" key="1">
    <source>
        <dbReference type="EMBL" id="VEL32353.1"/>
    </source>
</evidence>
<name>A0A3S5CSA0_9PLAT</name>
<organism evidence="1 2">
    <name type="scientific">Protopolystoma xenopodis</name>
    <dbReference type="NCBI Taxonomy" id="117903"/>
    <lineage>
        <taxon>Eukaryota</taxon>
        <taxon>Metazoa</taxon>
        <taxon>Spiralia</taxon>
        <taxon>Lophotrochozoa</taxon>
        <taxon>Platyhelminthes</taxon>
        <taxon>Monogenea</taxon>
        <taxon>Polyopisthocotylea</taxon>
        <taxon>Polystomatidea</taxon>
        <taxon>Polystomatidae</taxon>
        <taxon>Protopolystoma</taxon>
    </lineage>
</organism>
<dbReference type="AlphaFoldDB" id="A0A3S5CSA0"/>
<sequence>MVTCITRPAPTYADNSCVPIANMAGAPTSSISCTAQSGHTPGEPDDLKPIAATALGRLISSGSGVSSSGCSLLPALMEYLFRSAASSNQPSPIAASPYSSGHQQHQFYYVLQALKEI</sequence>
<evidence type="ECO:0000313" key="2">
    <source>
        <dbReference type="Proteomes" id="UP000784294"/>
    </source>
</evidence>
<reference evidence="1" key="1">
    <citation type="submission" date="2018-11" db="EMBL/GenBank/DDBJ databases">
        <authorList>
            <consortium name="Pathogen Informatics"/>
        </authorList>
    </citation>
    <scope>NUCLEOTIDE SEQUENCE</scope>
</reference>
<accession>A0A3S5CSA0</accession>
<comment type="caution">
    <text evidence="1">The sequence shown here is derived from an EMBL/GenBank/DDBJ whole genome shotgun (WGS) entry which is preliminary data.</text>
</comment>